<keyword evidence="1" id="KW-1133">Transmembrane helix</keyword>
<keyword evidence="1" id="KW-0812">Transmembrane</keyword>
<name>A0A6C0EJ10_9ZZZZ</name>
<evidence type="ECO:0000313" key="2">
    <source>
        <dbReference type="EMBL" id="QHT29166.1"/>
    </source>
</evidence>
<dbReference type="AlphaFoldDB" id="A0A6C0EJ10"/>
<reference evidence="2" key="1">
    <citation type="journal article" date="2020" name="Nature">
        <title>Giant virus diversity and host interactions through global metagenomics.</title>
        <authorList>
            <person name="Schulz F."/>
            <person name="Roux S."/>
            <person name="Paez-Espino D."/>
            <person name="Jungbluth S."/>
            <person name="Walsh D.A."/>
            <person name="Denef V.J."/>
            <person name="McMahon K.D."/>
            <person name="Konstantinidis K.T."/>
            <person name="Eloe-Fadrosh E.A."/>
            <person name="Kyrpides N.C."/>
            <person name="Woyke T."/>
        </authorList>
    </citation>
    <scope>NUCLEOTIDE SEQUENCE</scope>
    <source>
        <strain evidence="2">GVMAG-M-3300001351-8</strain>
    </source>
</reference>
<evidence type="ECO:0000256" key="1">
    <source>
        <dbReference type="SAM" id="Phobius"/>
    </source>
</evidence>
<organism evidence="2">
    <name type="scientific">viral metagenome</name>
    <dbReference type="NCBI Taxonomy" id="1070528"/>
    <lineage>
        <taxon>unclassified sequences</taxon>
        <taxon>metagenomes</taxon>
        <taxon>organismal metagenomes</taxon>
    </lineage>
</organism>
<dbReference type="EMBL" id="MN738870">
    <property type="protein sequence ID" value="QHT29166.1"/>
    <property type="molecule type" value="Genomic_DNA"/>
</dbReference>
<sequence length="211" mass="24889">MKSNIHIYIYYLFKNPYQFLNGLINPTSFPCGNDTDIIIIHPNHSVKKFFKNKTILHKTLQALTILENSPFIPKTINIDTENNMLEQEYCGNILNLKKNLPHNWKQQLSNIQSVFIKKQLLVTDIDLFDLNPYIIYNLCCKENTLYIIDLGDCEIAHSEQIRAYFQNLEHKIDYILKCNRLSIVLYVFYILVYKLYNSMVKKLLLIYSLVA</sequence>
<proteinExistence type="predicted"/>
<keyword evidence="1" id="KW-0472">Membrane</keyword>
<feature type="transmembrane region" description="Helical" evidence="1">
    <location>
        <begin position="178"/>
        <end position="196"/>
    </location>
</feature>
<accession>A0A6C0EJ10</accession>
<protein>
    <submittedName>
        <fullName evidence="2">Uncharacterized protein</fullName>
    </submittedName>
</protein>